<dbReference type="InterPro" id="IPR027849">
    <property type="entry name" value="DUF4434"/>
</dbReference>
<dbReference type="SUPFAM" id="SSF49265">
    <property type="entry name" value="Fibronectin type III"/>
    <property type="match status" value="1"/>
</dbReference>
<dbReference type="Proteomes" id="UP000306628">
    <property type="component" value="Unassembled WGS sequence"/>
</dbReference>
<dbReference type="Gene3D" id="2.60.120.260">
    <property type="entry name" value="Galactose-binding domain-like"/>
    <property type="match status" value="1"/>
</dbReference>
<dbReference type="SUPFAM" id="SSF49785">
    <property type="entry name" value="Galactose-binding domain-like"/>
    <property type="match status" value="1"/>
</dbReference>
<dbReference type="InterPro" id="IPR036116">
    <property type="entry name" value="FN3_sf"/>
</dbReference>
<dbReference type="AlphaFoldDB" id="A0A5S4G101"/>
<feature type="domain" description="F5/8 type C" evidence="2">
    <location>
        <begin position="221"/>
        <end position="372"/>
    </location>
</feature>
<proteinExistence type="predicted"/>
<dbReference type="InterPro" id="IPR000421">
    <property type="entry name" value="FA58C"/>
</dbReference>
<dbReference type="Pfam" id="PF00754">
    <property type="entry name" value="F5_F8_type_C"/>
    <property type="match status" value="1"/>
</dbReference>
<dbReference type="EMBL" id="VCKX01000189">
    <property type="protein sequence ID" value="TMR26717.1"/>
    <property type="molecule type" value="Genomic_DNA"/>
</dbReference>
<reference evidence="3 4" key="1">
    <citation type="submission" date="2019-05" db="EMBL/GenBank/DDBJ databases">
        <title>Draft genome sequence of Nonomuraea zeae DSM 100528.</title>
        <authorList>
            <person name="Saricaoglu S."/>
            <person name="Isik K."/>
        </authorList>
    </citation>
    <scope>NUCLEOTIDE SEQUENCE [LARGE SCALE GENOMIC DNA]</scope>
    <source>
        <strain evidence="3 4">DSM 100528</strain>
    </source>
</reference>
<gene>
    <name evidence="3" type="ORF">ETD85_41585</name>
</gene>
<evidence type="ECO:0000259" key="2">
    <source>
        <dbReference type="PROSITE" id="PS50022"/>
    </source>
</evidence>
<dbReference type="Pfam" id="PF14488">
    <property type="entry name" value="DUF4434"/>
    <property type="match status" value="1"/>
</dbReference>
<dbReference type="InterPro" id="IPR008979">
    <property type="entry name" value="Galactose-bd-like_sf"/>
</dbReference>
<evidence type="ECO:0000313" key="4">
    <source>
        <dbReference type="Proteomes" id="UP000306628"/>
    </source>
</evidence>
<dbReference type="OrthoDB" id="9775889at2"/>
<feature type="compositionally biased region" description="Basic and acidic residues" evidence="1">
    <location>
        <begin position="437"/>
        <end position="447"/>
    </location>
</feature>
<organism evidence="3 4">
    <name type="scientific">Nonomuraea zeae</name>
    <dbReference type="NCBI Taxonomy" id="1642303"/>
    <lineage>
        <taxon>Bacteria</taxon>
        <taxon>Bacillati</taxon>
        <taxon>Actinomycetota</taxon>
        <taxon>Actinomycetes</taxon>
        <taxon>Streptosporangiales</taxon>
        <taxon>Streptosporangiaceae</taxon>
        <taxon>Nonomuraea</taxon>
    </lineage>
</organism>
<feature type="region of interest" description="Disordered" evidence="1">
    <location>
        <begin position="356"/>
        <end position="447"/>
    </location>
</feature>
<evidence type="ECO:0000313" key="3">
    <source>
        <dbReference type="EMBL" id="TMR26717.1"/>
    </source>
</evidence>
<sequence>MVGAALSAADRAGMTVYLGLQVNDIWNFTTTASQSPMAAFYKKVADHLHALTPGKPVVVSPFFNTAGGLTTAQWQSMWTTILTTSPIDVIALQDGVGAGHATALWADTETFNLDFQPMGTKGIVADMVAVQPYVSSYWSFSYDHYQSPLQVAAIHDQTYRDYLATGAVESTAPTAPAGLTATAFTDAGLDPSTAYAYTVRAFDAAGNQSAASGSASATTPAAPNNPVNLAAGRSYTVSLAASSSYPDSGGELTNGTYGTPSYGDAAWQGRNTGSPYSITVDLGSQKLIKEPRSDWLQTRSVYIFLPKKVTYEVSANGSSFTTAGSVAAPAVGDADQSRGYRLLGLNTTARYVRITVEPAGSAPPHRLRPKGATGTLRQAAPAGWTGGPGARRAGTGRSGRPRAAGRAGGRRPGRTSAREESGRPGPGGWWRSGRPSTRGDGRPRARL</sequence>
<evidence type="ECO:0000256" key="1">
    <source>
        <dbReference type="SAM" id="MobiDB-lite"/>
    </source>
</evidence>
<dbReference type="Gene3D" id="3.20.20.80">
    <property type="entry name" value="Glycosidases"/>
    <property type="match status" value="1"/>
</dbReference>
<keyword evidence="4" id="KW-1185">Reference proteome</keyword>
<dbReference type="RefSeq" id="WP_138695335.1">
    <property type="nucleotide sequence ID" value="NZ_JBHSAZ010000113.1"/>
</dbReference>
<dbReference type="PROSITE" id="PS50022">
    <property type="entry name" value="FA58C_3"/>
    <property type="match status" value="1"/>
</dbReference>
<protein>
    <recommendedName>
        <fullName evidence="2">F5/8 type C domain-containing protein</fullName>
    </recommendedName>
</protein>
<accession>A0A5S4G101</accession>
<name>A0A5S4G101_9ACTN</name>
<comment type="caution">
    <text evidence="3">The sequence shown here is derived from an EMBL/GenBank/DDBJ whole genome shotgun (WGS) entry which is preliminary data.</text>
</comment>